<dbReference type="Gene3D" id="2.130.10.130">
    <property type="entry name" value="Integrin alpha, N-terminal"/>
    <property type="match status" value="1"/>
</dbReference>
<evidence type="ECO:0000313" key="1">
    <source>
        <dbReference type="EMBL" id="NME71671.1"/>
    </source>
</evidence>
<dbReference type="PANTHER" id="PTHR36220:SF1">
    <property type="entry name" value="GAMMA TUBULIN COMPLEX COMPONENT C-TERMINAL DOMAIN-CONTAINING PROTEIN"/>
    <property type="match status" value="1"/>
</dbReference>
<dbReference type="EMBL" id="JABANE010000108">
    <property type="protein sequence ID" value="NME71671.1"/>
    <property type="molecule type" value="Genomic_DNA"/>
</dbReference>
<accession>A0A7X9RZN1</accession>
<dbReference type="AlphaFoldDB" id="A0A7X9RZN1"/>
<evidence type="ECO:0000313" key="2">
    <source>
        <dbReference type="Proteomes" id="UP000576082"/>
    </source>
</evidence>
<name>A0A7X9RZN1_9BACT</name>
<dbReference type="SUPFAM" id="SSF82171">
    <property type="entry name" value="DPP6 N-terminal domain-like"/>
    <property type="match status" value="1"/>
</dbReference>
<dbReference type="PANTHER" id="PTHR36220">
    <property type="entry name" value="UNNAMED PRODUCT"/>
    <property type="match status" value="1"/>
</dbReference>
<dbReference type="InterPro" id="IPR028994">
    <property type="entry name" value="Integrin_alpha_N"/>
</dbReference>
<gene>
    <name evidence="1" type="ORF">HHU12_27145</name>
</gene>
<protein>
    <submittedName>
        <fullName evidence="1">Uncharacterized protein</fullName>
    </submittedName>
</protein>
<reference evidence="1 2" key="1">
    <citation type="submission" date="2020-04" db="EMBL/GenBank/DDBJ databases">
        <title>Flammeovirga sp. SR4, a novel species isolated from seawater.</title>
        <authorList>
            <person name="Wang X."/>
        </authorList>
    </citation>
    <scope>NUCLEOTIDE SEQUENCE [LARGE SCALE GENOMIC DNA]</scope>
    <source>
        <strain evidence="1 2">ATCC 23126</strain>
    </source>
</reference>
<comment type="caution">
    <text evidence="1">The sequence shown here is derived from an EMBL/GenBank/DDBJ whole genome shotgun (WGS) entry which is preliminary data.</text>
</comment>
<dbReference type="Proteomes" id="UP000576082">
    <property type="component" value="Unassembled WGS sequence"/>
</dbReference>
<keyword evidence="2" id="KW-1185">Reference proteome</keyword>
<organism evidence="1 2">
    <name type="scientific">Flammeovirga aprica JL-4</name>
    <dbReference type="NCBI Taxonomy" id="694437"/>
    <lineage>
        <taxon>Bacteria</taxon>
        <taxon>Pseudomonadati</taxon>
        <taxon>Bacteroidota</taxon>
        <taxon>Cytophagia</taxon>
        <taxon>Cytophagales</taxon>
        <taxon>Flammeovirgaceae</taxon>
        <taxon>Flammeovirga</taxon>
    </lineage>
</organism>
<proteinExistence type="predicted"/>
<dbReference type="RefSeq" id="WP_169659879.1">
    <property type="nucleotide sequence ID" value="NZ_JABANE010000108.1"/>
</dbReference>
<sequence length="361" mass="40732">MNESVVIDSPYPSGGYYGFSLDMNENNIVVGAYRYNAYQGRVLLYQKESNKTWKDRTFSTTTLTSPKPTTNEYLGHEVRMDDNAIVTGALGYNNWQGRLYVYNLSENPFTASTVTPDAILEVENGGDYQVGIHVAIDNNIIIATDYGNESKGTIHVFKKEENTLWENSFEAFSITENTLKEKDYFGADLEVDNDEILIGSSQGGNAGLGKAYHYKIHTDSAELIDIYETDLVDQDDHFGASVHFTEQQVLVSTMSNREYPFFSFSRTVIEDDKVTDLESDLTTNRPRLLSSDPKYGIQNKIEFDNLNAKTFKFKIIDIDGGTLKEGTLSTSGIIMINQKLSGINIIQLYDNETVHNYKFLR</sequence>
<dbReference type="PROSITE" id="PS51470">
    <property type="entry name" value="FG_GAP"/>
    <property type="match status" value="1"/>
</dbReference>
<dbReference type="InterPro" id="IPR013519">
    <property type="entry name" value="Int_alpha_beta-p"/>
</dbReference>